<accession>A0A8S5SR67</accession>
<dbReference type="Gene3D" id="2.60.40.10">
    <property type="entry name" value="Immunoglobulins"/>
    <property type="match status" value="1"/>
</dbReference>
<proteinExistence type="predicted"/>
<dbReference type="EMBL" id="BK032653">
    <property type="protein sequence ID" value="DAF53424.1"/>
    <property type="molecule type" value="Genomic_DNA"/>
</dbReference>
<dbReference type="InterPro" id="IPR013783">
    <property type="entry name" value="Ig-like_fold"/>
</dbReference>
<evidence type="ECO:0000313" key="1">
    <source>
        <dbReference type="EMBL" id="DAF53424.1"/>
    </source>
</evidence>
<name>A0A8S5SR67_9CAUD</name>
<sequence>MAVRTLQSSFTGEVSPSMYGRIDNDKYKSGLAVCRNFICLPQGPVQNRSGFAFVRQAKYADKPSRLIAFEFSSTDTMILEFGHQYIRFHSRGGTLLNANGTPYEISTPYSSDDIFVIHYAQSADVMTLVHPHYPVKELRRYGAYDWRLIDVAFNAPLSPPGNVSVEYVPNGNESDSRFTYKYKVTAVQDSDEGQRESAPSAAASVSCNLWWDNALNRITWSAVAGAARYRVYKSTAGVFGYIGETEGTSFEDNRVDADDGITPPRYDAMFGEGDYPSAVAYFEQRRCFAGTIRRPQFVWMTRSGTETDMAYHIPVVDDDRIKFKIAAQKVSRLKHLAPLSQLLALSESAIFRLSPANSDVITPESVSAKPQVYQGASEVQPLLIRSNLIYASERGGHIIEMGYNWQQGGFAVNDLCVFAPHLFERARVKDMALALSPHPIIWCAMTDGTLLGLTYMPEQAVSAWHRHDTVNGAFESVAVVPEGDEDILYAVVRRTINGATVRFIERMHERLYDGLENCFHVDAGSTYEGAETQTLSGLDYLEGCEVAILADGAVLPREKVKNGQITLEVPAKKIQVGLPVISEIQTLPLIVNLQDGSFGRGHQKNINRVWMQVYQSSGIFVGPSFDDLTEVKQRLDEPYGEPPEPLSTEIDVPLPGSWNASGQLVLRQKDPLPLTLVGITCDLAQ</sequence>
<organism evidence="1">
    <name type="scientific">Podoviridae sp. ctXBg1</name>
    <dbReference type="NCBI Taxonomy" id="2827739"/>
    <lineage>
        <taxon>Viruses</taxon>
        <taxon>Duplodnaviria</taxon>
        <taxon>Heunggongvirae</taxon>
        <taxon>Uroviricota</taxon>
        <taxon>Caudoviricetes</taxon>
    </lineage>
</organism>
<protein>
    <submittedName>
        <fullName evidence="1">Stabilization protein</fullName>
    </submittedName>
</protein>
<reference evidence="1" key="1">
    <citation type="journal article" date="2021" name="Proc. Natl. Acad. Sci. U.S.A.">
        <title>A Catalog of Tens of Thousands of Viruses from Human Metagenomes Reveals Hidden Associations with Chronic Diseases.</title>
        <authorList>
            <person name="Tisza M.J."/>
            <person name="Buck C.B."/>
        </authorList>
    </citation>
    <scope>NUCLEOTIDE SEQUENCE</scope>
    <source>
        <strain evidence="1">CtXBg1</strain>
    </source>
</reference>